<dbReference type="EMBL" id="LVYD01000041">
    <property type="protein sequence ID" value="OQP64807.1"/>
    <property type="molecule type" value="Genomic_DNA"/>
</dbReference>
<accession>A0A1V9G2K5</accession>
<evidence type="ECO:0000313" key="3">
    <source>
        <dbReference type="Proteomes" id="UP000192796"/>
    </source>
</evidence>
<evidence type="ECO:0000256" key="1">
    <source>
        <dbReference type="SAM" id="Phobius"/>
    </source>
</evidence>
<keyword evidence="1" id="KW-1133">Transmembrane helix</keyword>
<sequence>MSASSKPNYFWSMLTMKCPRCRQGQMFKNSNPWNLKKVFDMPAHCEECGQQFELEVGFWYGTGYVSYALSVALSVASFVAWYVLIGMSTKDNRFFWWMGINIGLLIVLQPWLMRLSRVIYLYFFVRYDPDYKNTRSKKFDYETGSYYEGQEPQQ</sequence>
<comment type="caution">
    <text evidence="2">The sequence shown here is derived from an EMBL/GenBank/DDBJ whole genome shotgun (WGS) entry which is preliminary data.</text>
</comment>
<dbReference type="OrthoDB" id="9790326at2"/>
<reference evidence="2 3" key="1">
    <citation type="submission" date="2016-03" db="EMBL/GenBank/DDBJ databases">
        <title>Niastella vici sp. nov., isolated from farmland soil.</title>
        <authorList>
            <person name="Chen L."/>
            <person name="Wang D."/>
            <person name="Yang S."/>
            <person name="Wang G."/>
        </authorList>
    </citation>
    <scope>NUCLEOTIDE SEQUENCE [LARGE SCALE GENOMIC DNA]</scope>
    <source>
        <strain evidence="2 3">DJ57</strain>
    </source>
</reference>
<dbReference type="AlphaFoldDB" id="A0A1V9G2K5"/>
<dbReference type="Proteomes" id="UP000192796">
    <property type="component" value="Unassembled WGS sequence"/>
</dbReference>
<evidence type="ECO:0008006" key="4">
    <source>
        <dbReference type="Google" id="ProtNLM"/>
    </source>
</evidence>
<keyword evidence="3" id="KW-1185">Reference proteome</keyword>
<dbReference type="STRING" id="1703345.A3860_18805"/>
<gene>
    <name evidence="2" type="ORF">A3860_18805</name>
</gene>
<dbReference type="RefSeq" id="WP_081146624.1">
    <property type="nucleotide sequence ID" value="NZ_LVYD01000041.1"/>
</dbReference>
<protein>
    <recommendedName>
        <fullName evidence="4">DUF983 domain-containing protein</fullName>
    </recommendedName>
</protein>
<keyword evidence="1" id="KW-0812">Transmembrane</keyword>
<evidence type="ECO:0000313" key="2">
    <source>
        <dbReference type="EMBL" id="OQP64807.1"/>
    </source>
</evidence>
<keyword evidence="1" id="KW-0472">Membrane</keyword>
<organism evidence="2 3">
    <name type="scientific">Niastella vici</name>
    <dbReference type="NCBI Taxonomy" id="1703345"/>
    <lineage>
        <taxon>Bacteria</taxon>
        <taxon>Pseudomonadati</taxon>
        <taxon>Bacteroidota</taxon>
        <taxon>Chitinophagia</taxon>
        <taxon>Chitinophagales</taxon>
        <taxon>Chitinophagaceae</taxon>
        <taxon>Niastella</taxon>
    </lineage>
</organism>
<name>A0A1V9G2K5_9BACT</name>
<proteinExistence type="predicted"/>
<feature type="transmembrane region" description="Helical" evidence="1">
    <location>
        <begin position="64"/>
        <end position="85"/>
    </location>
</feature>
<feature type="transmembrane region" description="Helical" evidence="1">
    <location>
        <begin position="94"/>
        <end position="112"/>
    </location>
</feature>